<sequence>MKKILLFFLFSVILSAQKTEIIKLNKNIKDKNSRTKSLRLTDNRGDKDLGTLDYKGETVQMKFSNEDLKNHFEAWFADDNKVRGNNDIVILLEDVKISNFENTGLAKVKIKVSSFINRSGKYFFINRYYNTLDFNSKITPNIPSAVSSAISDILSSFIIESYSHLVLSTPILEAELNNYGEILEKNMKYINSSDLVNGVYKDFKSFSEQKPQKGYYVDKNKKGNIIGVKNENDLLVSSEEIFGYIEDGKAYKLTPVGFLEIEKDDKGYYIVSSRLELYPRNSNTGAMVGVMAGGLIGGLIGAAIDSGSQTGRRNNNANLSNVYIDSLTGAYIFEK</sequence>
<dbReference type="Proteomes" id="UP000589738">
    <property type="component" value="Unassembled WGS sequence"/>
</dbReference>
<dbReference type="AlphaFoldDB" id="A0A841ND68"/>
<protein>
    <recommendedName>
        <fullName evidence="3">Glycine zipper</fullName>
    </recommendedName>
</protein>
<dbReference type="EMBL" id="JACHLC010000002">
    <property type="protein sequence ID" value="MBB6371270.1"/>
    <property type="molecule type" value="Genomic_DNA"/>
</dbReference>
<gene>
    <name evidence="1" type="ORF">HNP36_002346</name>
</gene>
<comment type="caution">
    <text evidence="1">The sequence shown here is derived from an EMBL/GenBank/DDBJ whole genome shotgun (WGS) entry which is preliminary data.</text>
</comment>
<evidence type="ECO:0008006" key="3">
    <source>
        <dbReference type="Google" id="ProtNLM"/>
    </source>
</evidence>
<name>A0A841ND68_9FLAO</name>
<evidence type="ECO:0000313" key="2">
    <source>
        <dbReference type="Proteomes" id="UP000589738"/>
    </source>
</evidence>
<accession>A0A841ND68</accession>
<reference evidence="1 2" key="1">
    <citation type="submission" date="2020-08" db="EMBL/GenBank/DDBJ databases">
        <title>Functional genomics of gut bacteria from endangered species of beetles.</title>
        <authorList>
            <person name="Carlos-Shanley C."/>
        </authorList>
    </citation>
    <scope>NUCLEOTIDE SEQUENCE [LARGE SCALE GENOMIC DNA]</scope>
    <source>
        <strain evidence="1 2">S00136</strain>
    </source>
</reference>
<organism evidence="1 2">
    <name type="scientific">Chryseobacterium shigense</name>
    <dbReference type="NCBI Taxonomy" id="297244"/>
    <lineage>
        <taxon>Bacteria</taxon>
        <taxon>Pseudomonadati</taxon>
        <taxon>Bacteroidota</taxon>
        <taxon>Flavobacteriia</taxon>
        <taxon>Flavobacteriales</taxon>
        <taxon>Weeksellaceae</taxon>
        <taxon>Chryseobacterium group</taxon>
        <taxon>Chryseobacterium</taxon>
    </lineage>
</organism>
<dbReference type="RefSeq" id="WP_184163371.1">
    <property type="nucleotide sequence ID" value="NZ_JACHLC010000002.1"/>
</dbReference>
<proteinExistence type="predicted"/>
<keyword evidence="2" id="KW-1185">Reference proteome</keyword>
<evidence type="ECO:0000313" key="1">
    <source>
        <dbReference type="EMBL" id="MBB6371270.1"/>
    </source>
</evidence>